<evidence type="ECO:0000313" key="3">
    <source>
        <dbReference type="Proteomes" id="UP000295341"/>
    </source>
</evidence>
<dbReference type="EMBL" id="SOBT01000010">
    <property type="protein sequence ID" value="TDU26770.1"/>
    <property type="molecule type" value="Genomic_DNA"/>
</dbReference>
<dbReference type="InterPro" id="IPR024361">
    <property type="entry name" value="BACON"/>
</dbReference>
<gene>
    <name evidence="2" type="ORF">DFR24_3800</name>
</gene>
<dbReference type="Pfam" id="PF19190">
    <property type="entry name" value="BACON_2"/>
    <property type="match status" value="1"/>
</dbReference>
<dbReference type="Proteomes" id="UP000295341">
    <property type="component" value="Unassembled WGS sequence"/>
</dbReference>
<comment type="caution">
    <text evidence="2">The sequence shown here is derived from an EMBL/GenBank/DDBJ whole genome shotgun (WGS) entry which is preliminary data.</text>
</comment>
<feature type="domain" description="BACON" evidence="1">
    <location>
        <begin position="176"/>
        <end position="224"/>
    </location>
</feature>
<evidence type="ECO:0000313" key="2">
    <source>
        <dbReference type="EMBL" id="TDU26770.1"/>
    </source>
</evidence>
<organism evidence="2 3">
    <name type="scientific">Panacagrimonas perspica</name>
    <dbReference type="NCBI Taxonomy" id="381431"/>
    <lineage>
        <taxon>Bacteria</taxon>
        <taxon>Pseudomonadati</taxon>
        <taxon>Pseudomonadota</taxon>
        <taxon>Gammaproteobacteria</taxon>
        <taxon>Nevskiales</taxon>
        <taxon>Nevskiaceae</taxon>
        <taxon>Panacagrimonas</taxon>
    </lineage>
</organism>
<evidence type="ECO:0000259" key="1">
    <source>
        <dbReference type="Pfam" id="PF19190"/>
    </source>
</evidence>
<keyword evidence="3" id="KW-1185">Reference proteome</keyword>
<reference evidence="2 3" key="1">
    <citation type="submission" date="2019-03" db="EMBL/GenBank/DDBJ databases">
        <title>Genomic Encyclopedia of Type Strains, Phase IV (KMG-IV): sequencing the most valuable type-strain genomes for metagenomic binning, comparative biology and taxonomic classification.</title>
        <authorList>
            <person name="Goeker M."/>
        </authorList>
    </citation>
    <scope>NUCLEOTIDE SEQUENCE [LARGE SCALE GENOMIC DNA]</scope>
    <source>
        <strain evidence="2 3">DSM 26377</strain>
    </source>
</reference>
<dbReference type="AlphaFoldDB" id="A0A4R7P1N1"/>
<dbReference type="SUPFAM" id="SSF63825">
    <property type="entry name" value="YWTD domain"/>
    <property type="match status" value="1"/>
</dbReference>
<accession>A0A4R7P1N1</accession>
<protein>
    <recommendedName>
        <fullName evidence="1">BACON domain-containing protein</fullName>
    </recommendedName>
</protein>
<name>A0A4R7P1N1_9GAMM</name>
<sequence>MRRMFGILSALWLAGCGGGGGGSSGGAETSISIEPQQQIVFQQIGVNGFVEPKTVHVRFVGDGVVAGYAPGVAQAGWLSVSDAGNTTANSADFLLSVLTINLPTGTYTTSLRFATGRTNGSGDIYSATQIKTVDVPISLKVSDLAAVPTSFGFEAVESSNASPAPEGQHQFWISASQLNWTASSDQGWLVLSQTAGTEPTAVPFTLNTGGLSRGEHVAHITVRNPPTGETQQLTVAVTVRAPRLTLSRDAIDTTIGADSAAAALQLPLRVSDELQGLSSSRAVSWRISGIDQPWLSASVSTGTTSPPKDIQLQIDAAQLAQLSNGTHQAQVTFTYSNVEVQNANVVLPVSLQLALPRATQLAPYVAITGSPSKVLLRGSGFTRLTAAQVSCGGVAATAIEILRDTLARVVCQPATPGRYRLSISNLSGVNLSTPELLVRAPQVRPYAAFEVSGHPGRLIFDQERETLYVVNVGNSQLERYRYDGMQWQSLPAIPVNALLDGALSYDGKKLYVLTASVLQEAALDAPQFSLTPRSESLLPEYPSEEYFRMGIALDGMVVLTTTSRYSSGFYSTRRYTLPSGPLRTFSTPVTDDRARVFSSADGGSLYTSGYSLNRYDDISKELPRADSFDRRIALMNSNRDGSRLLQGGSIYAADLSLIGDVSNTGVYAAFGAQSGRIYAFHTYEDDPDLGQNLLIVDGNGAVQDGLYPEITRIALPDSPNMGIPGDLFYLYALPVEVSTDERSAFVQGFSRLVIVPVP</sequence>
<dbReference type="PROSITE" id="PS51257">
    <property type="entry name" value="PROKAR_LIPOPROTEIN"/>
    <property type="match status" value="1"/>
</dbReference>
<proteinExistence type="predicted"/>